<name>A0A0W8FDJ1_9ZZZZ</name>
<accession>A0A0W8FDJ1</accession>
<dbReference type="AlphaFoldDB" id="A0A0W8FDJ1"/>
<comment type="caution">
    <text evidence="1">The sequence shown here is derived from an EMBL/GenBank/DDBJ whole genome shotgun (WGS) entry which is preliminary data.</text>
</comment>
<evidence type="ECO:0000313" key="1">
    <source>
        <dbReference type="EMBL" id="KUG18969.1"/>
    </source>
</evidence>
<sequence>MSCHRSPAAVIETIAEQLPGLRERMRDNAERDLYAAGTRAAQELTL</sequence>
<reference evidence="1" key="1">
    <citation type="journal article" date="2015" name="Proc. Natl. Acad. Sci. U.S.A.">
        <title>Networks of energetic and metabolic interactions define dynamics in microbial communities.</title>
        <authorList>
            <person name="Embree M."/>
            <person name="Liu J.K."/>
            <person name="Al-Bassam M.M."/>
            <person name="Zengler K."/>
        </authorList>
    </citation>
    <scope>NUCLEOTIDE SEQUENCE</scope>
</reference>
<protein>
    <submittedName>
        <fullName evidence="1">Uncharacterized protein</fullName>
    </submittedName>
</protein>
<organism evidence="1">
    <name type="scientific">hydrocarbon metagenome</name>
    <dbReference type="NCBI Taxonomy" id="938273"/>
    <lineage>
        <taxon>unclassified sequences</taxon>
        <taxon>metagenomes</taxon>
        <taxon>ecological metagenomes</taxon>
    </lineage>
</organism>
<dbReference type="EMBL" id="LNQE01001341">
    <property type="protein sequence ID" value="KUG18969.1"/>
    <property type="molecule type" value="Genomic_DNA"/>
</dbReference>
<proteinExistence type="predicted"/>
<gene>
    <name evidence="1" type="ORF">ASZ90_011319</name>
</gene>